<dbReference type="EMBL" id="JBHLTR010000017">
    <property type="protein sequence ID" value="MFC0559920.1"/>
    <property type="molecule type" value="Genomic_DNA"/>
</dbReference>
<name>A0ABV6NGM0_9BACI</name>
<dbReference type="InterPro" id="IPR025711">
    <property type="entry name" value="PepSY"/>
</dbReference>
<feature type="domain" description="PepSY" evidence="1">
    <location>
        <begin position="95"/>
        <end position="152"/>
    </location>
</feature>
<proteinExistence type="predicted"/>
<dbReference type="SUPFAM" id="SSF54403">
    <property type="entry name" value="Cystatin/monellin"/>
    <property type="match status" value="2"/>
</dbReference>
<gene>
    <name evidence="3" type="ORF">ACFFH4_12745</name>
</gene>
<dbReference type="InterPro" id="IPR041401">
    <property type="entry name" value="TseB-like_dom"/>
</dbReference>
<comment type="caution">
    <text evidence="3">The sequence shown here is derived from an EMBL/GenBank/DDBJ whole genome shotgun (WGS) entry which is preliminary data.</text>
</comment>
<evidence type="ECO:0000259" key="1">
    <source>
        <dbReference type="Pfam" id="PF03413"/>
    </source>
</evidence>
<dbReference type="InterPro" id="IPR046350">
    <property type="entry name" value="Cystatin_sf"/>
</dbReference>
<sequence>MKKWLIIIFVLVTVLLTGAGVYAYQTIREPLLHELEQAEHFVRGQVLQTVYDVSYYHGTETYYVFFGLTEDEEDTIVWVSEDFSAYHTEKVSEGITKEEAIAIVKQQDRVKRIQSVKLGYERNLPVYEVTYLNEDNRKGYYYLTFEDGTFMKRYVLRTE</sequence>
<dbReference type="Gene3D" id="3.10.450.40">
    <property type="match status" value="2"/>
</dbReference>
<dbReference type="Pfam" id="PF03413">
    <property type="entry name" value="PepSY"/>
    <property type="match status" value="1"/>
</dbReference>
<evidence type="ECO:0000259" key="2">
    <source>
        <dbReference type="Pfam" id="PF17881"/>
    </source>
</evidence>
<dbReference type="Proteomes" id="UP001589833">
    <property type="component" value="Unassembled WGS sequence"/>
</dbReference>
<protein>
    <submittedName>
        <fullName evidence="3">DUF5590 domain-containing protein</fullName>
    </submittedName>
</protein>
<feature type="domain" description="Cell wall elongation regulator TseB-like" evidence="2">
    <location>
        <begin position="47"/>
        <end position="80"/>
    </location>
</feature>
<evidence type="ECO:0000313" key="4">
    <source>
        <dbReference type="Proteomes" id="UP001589833"/>
    </source>
</evidence>
<evidence type="ECO:0000313" key="3">
    <source>
        <dbReference type="EMBL" id="MFC0559920.1"/>
    </source>
</evidence>
<keyword evidence="4" id="KW-1185">Reference proteome</keyword>
<dbReference type="Pfam" id="PF17881">
    <property type="entry name" value="TseB"/>
    <property type="match status" value="1"/>
</dbReference>
<organism evidence="3 4">
    <name type="scientific">Halalkalibacter alkalisediminis</name>
    <dbReference type="NCBI Taxonomy" id="935616"/>
    <lineage>
        <taxon>Bacteria</taxon>
        <taxon>Bacillati</taxon>
        <taxon>Bacillota</taxon>
        <taxon>Bacilli</taxon>
        <taxon>Bacillales</taxon>
        <taxon>Bacillaceae</taxon>
        <taxon>Halalkalibacter</taxon>
    </lineage>
</organism>
<dbReference type="RefSeq" id="WP_273840746.1">
    <property type="nucleotide sequence ID" value="NZ_JAQQWT010000002.1"/>
</dbReference>
<accession>A0ABV6NGM0</accession>
<reference evidence="3 4" key="1">
    <citation type="submission" date="2024-09" db="EMBL/GenBank/DDBJ databases">
        <authorList>
            <person name="Sun Q."/>
            <person name="Mori K."/>
        </authorList>
    </citation>
    <scope>NUCLEOTIDE SEQUENCE [LARGE SCALE GENOMIC DNA]</scope>
    <source>
        <strain evidence="3 4">NCAIM B.02301</strain>
    </source>
</reference>